<evidence type="ECO:0000256" key="1">
    <source>
        <dbReference type="SAM" id="Phobius"/>
    </source>
</evidence>
<keyword evidence="1" id="KW-0812">Transmembrane</keyword>
<keyword evidence="1" id="KW-0472">Membrane</keyword>
<keyword evidence="3" id="KW-1185">Reference proteome</keyword>
<feature type="transmembrane region" description="Helical" evidence="1">
    <location>
        <begin position="40"/>
        <end position="63"/>
    </location>
</feature>
<feature type="transmembrane region" description="Helical" evidence="1">
    <location>
        <begin position="12"/>
        <end position="34"/>
    </location>
</feature>
<evidence type="ECO:0000313" key="3">
    <source>
        <dbReference type="Proteomes" id="UP001208570"/>
    </source>
</evidence>
<dbReference type="Proteomes" id="UP001208570">
    <property type="component" value="Unassembled WGS sequence"/>
</dbReference>
<proteinExistence type="predicted"/>
<feature type="transmembrane region" description="Helical" evidence="1">
    <location>
        <begin position="148"/>
        <end position="170"/>
    </location>
</feature>
<reference evidence="2" key="1">
    <citation type="journal article" date="2023" name="Mol. Biol. Evol.">
        <title>Third-Generation Sequencing Reveals the Adaptive Role of the Epigenome in Three Deep-Sea Polychaetes.</title>
        <authorList>
            <person name="Perez M."/>
            <person name="Aroh O."/>
            <person name="Sun Y."/>
            <person name="Lan Y."/>
            <person name="Juniper S.K."/>
            <person name="Young C.R."/>
            <person name="Angers B."/>
            <person name="Qian P.Y."/>
        </authorList>
    </citation>
    <scope>NUCLEOTIDE SEQUENCE</scope>
    <source>
        <strain evidence="2">P08H-3</strain>
    </source>
</reference>
<feature type="transmembrane region" description="Helical" evidence="1">
    <location>
        <begin position="243"/>
        <end position="265"/>
    </location>
</feature>
<protein>
    <submittedName>
        <fullName evidence="2">Uncharacterized protein</fullName>
    </submittedName>
</protein>
<keyword evidence="1" id="KW-1133">Transmembrane helix</keyword>
<dbReference type="EMBL" id="JAODUP010000015">
    <property type="protein sequence ID" value="KAK2168649.1"/>
    <property type="molecule type" value="Genomic_DNA"/>
</dbReference>
<comment type="caution">
    <text evidence="2">The sequence shown here is derived from an EMBL/GenBank/DDBJ whole genome shotgun (WGS) entry which is preliminary data.</text>
</comment>
<gene>
    <name evidence="2" type="ORF">LSH36_15g09011</name>
</gene>
<feature type="non-terminal residue" evidence="2">
    <location>
        <position position="335"/>
    </location>
</feature>
<accession>A0AAD9KBJ4</accession>
<feature type="transmembrane region" description="Helical" evidence="1">
    <location>
        <begin position="303"/>
        <end position="323"/>
    </location>
</feature>
<feature type="transmembrane region" description="Helical" evidence="1">
    <location>
        <begin position="112"/>
        <end position="141"/>
    </location>
</feature>
<dbReference type="AlphaFoldDB" id="A0AAD9KBJ4"/>
<name>A0AAD9KBJ4_9ANNE</name>
<organism evidence="2 3">
    <name type="scientific">Paralvinella palmiformis</name>
    <dbReference type="NCBI Taxonomy" id="53620"/>
    <lineage>
        <taxon>Eukaryota</taxon>
        <taxon>Metazoa</taxon>
        <taxon>Spiralia</taxon>
        <taxon>Lophotrochozoa</taxon>
        <taxon>Annelida</taxon>
        <taxon>Polychaeta</taxon>
        <taxon>Sedentaria</taxon>
        <taxon>Canalipalpata</taxon>
        <taxon>Terebellida</taxon>
        <taxon>Terebelliformia</taxon>
        <taxon>Alvinellidae</taxon>
        <taxon>Paralvinella</taxon>
    </lineage>
</organism>
<sequence length="335" mass="37950">MPVYGSFYGKEQILRMALFVIGQSIVASITSRFLLLADPIIHIAITIAFLSVRVSIIPGPLVWLFDKVMFVSEPLWQLLEALGVVFFIMEISQEAADHMDDQPGLAKGNPNLFTFVYCLNFRVLSLVYVVRAICLSCIFYGVLSMQGLAFIFGILSDAAVVAACSMAMLYHVSHNTLLSTTQIQVPTSWTKSACHNKEFTLDFCFSYTSDHSYSQMMLRIVAVGLDSGSHTLQFFTHMLSPCFIMMTISRICCVLYAIGLARLLLNKLAEWSNEDSQLEDEFNLDTEEEEELPIMLMLTRSPLLIKLVVIFVYTQFLICYVNIYHLNNSWLSWLQ</sequence>
<evidence type="ECO:0000313" key="2">
    <source>
        <dbReference type="EMBL" id="KAK2168649.1"/>
    </source>
</evidence>